<sequence>MPLSAPTSYNNLTLDSRLKSFTKSKSKAWPHNSSYKATPDTLARAGFVFTPDTTRKSDRVTCFVCGKTLGGWEPEDDPFKEHAEHSPACSWGLARCSIEALRVSPESTDLVFPDEESLPSSATLEAARLATFGKFWPHDSVRSHSAKSKHMAKAGFIYTPTQESDDLASCFYCNLGLDGWESTDDPHHEHQRRRPQCAFFSARVSTADEPESQPKRGKVKPSKKPQYEDVDEDDDQPLLPPKPKKGASTIKRTGSKSSKAAPSDPDLIKQELTDDDPPPSRGKLRKSQSHGQLQSGRSTLGKSTTQPERPQSALGRSVVGRNQSRLGHRSGGIDDDDEDDEPPPVPAKPKPKAKKKAAPEPEPETEDPEPARPKTKTRSTKKPVGEVDEEAEPEPEPKAKPRTKGGKAKAKTAPEPEPEAEDEEEAPPPPPKAKTKTKAKTTTGKGKKGGKKVVEDPVESSTAEMEVESGMDIDSAAEPEPAPKKTRAKKTTTAAKKTTRGKKTKAKAGDDTESQAEPELEDVHMQSQSETELPATSTPRPPSRIASRVEENTPRAGAGPNANAKSGTGLPVPSRLTPSPSRLARPGPFGTPRGPSQPGSGPNTPRQVAVGSGISRLPSASGMAKSPSGAGIVRPPSASGIARPPSASGIARPPSASGIARPPSASGIARPSSTTGIPRPGTTTPGSAGTTRTGIPQRQPSPIRPGVARPVFGALNRNNSNTDVVMASPGPSLGTPSRPVAVSPGSPTRTVVRPLSQVQPDIGSTVPFPRESSPMTPGRPLNTTRPAASAAVPAPKAKPASNAPTIDMALAELDAETRALTLEAYVRREMKTQYDALKAECEKDIEDFLKAASETRAKITAL</sequence>
<feature type="compositionally biased region" description="Polar residues" evidence="3">
    <location>
        <begin position="250"/>
        <end position="260"/>
    </location>
</feature>
<feature type="compositionally biased region" description="Basic residues" evidence="3">
    <location>
        <begin position="497"/>
        <end position="506"/>
    </location>
</feature>
<reference evidence="4" key="1">
    <citation type="submission" date="2021-01" db="EMBL/GenBank/DDBJ databases">
        <authorList>
            <person name="Kaushik A."/>
        </authorList>
    </citation>
    <scope>NUCLEOTIDE SEQUENCE</scope>
    <source>
        <strain evidence="4">AG3-1AP</strain>
    </source>
</reference>
<evidence type="ECO:0008006" key="6">
    <source>
        <dbReference type="Google" id="ProtNLM"/>
    </source>
</evidence>
<protein>
    <recommendedName>
        <fullName evidence="6">Protein bir1</fullName>
    </recommendedName>
</protein>
<keyword evidence="1" id="KW-0479">Metal-binding</keyword>
<feature type="compositionally biased region" description="Acidic residues" evidence="3">
    <location>
        <begin position="333"/>
        <end position="342"/>
    </location>
</feature>
<feature type="compositionally biased region" description="Basic residues" evidence="3">
    <location>
        <begin position="433"/>
        <end position="451"/>
    </location>
</feature>
<dbReference type="Proteomes" id="UP000663831">
    <property type="component" value="Unassembled WGS sequence"/>
</dbReference>
<dbReference type="InterPro" id="IPR051190">
    <property type="entry name" value="Baculoviral_IAP"/>
</dbReference>
<dbReference type="Gene3D" id="1.10.1170.10">
    <property type="entry name" value="Inhibitor Of Apoptosis Protein (2mihbC-IAP-1), Chain A"/>
    <property type="match status" value="2"/>
</dbReference>
<dbReference type="AlphaFoldDB" id="A0A8H3GS13"/>
<evidence type="ECO:0000256" key="1">
    <source>
        <dbReference type="ARBA" id="ARBA00022723"/>
    </source>
</evidence>
<dbReference type="PANTHER" id="PTHR46771:SF5">
    <property type="entry name" value="DETERIN"/>
    <property type="match status" value="1"/>
</dbReference>
<accession>A0A8H3GS13</accession>
<feature type="compositionally biased region" description="Polar residues" evidence="3">
    <location>
        <begin position="289"/>
        <end position="309"/>
    </location>
</feature>
<keyword evidence="2" id="KW-0862">Zinc</keyword>
<feature type="compositionally biased region" description="Acidic residues" evidence="3">
    <location>
        <begin position="511"/>
        <end position="520"/>
    </location>
</feature>
<dbReference type="PROSITE" id="PS50143">
    <property type="entry name" value="BIR_REPEAT_2"/>
    <property type="match status" value="2"/>
</dbReference>
<organism evidence="4 5">
    <name type="scientific">Rhizoctonia solani</name>
    <dbReference type="NCBI Taxonomy" id="456999"/>
    <lineage>
        <taxon>Eukaryota</taxon>
        <taxon>Fungi</taxon>
        <taxon>Dikarya</taxon>
        <taxon>Basidiomycota</taxon>
        <taxon>Agaricomycotina</taxon>
        <taxon>Agaricomycetes</taxon>
        <taxon>Cantharellales</taxon>
        <taxon>Ceratobasidiaceae</taxon>
        <taxon>Rhizoctonia</taxon>
    </lineage>
</organism>
<dbReference type="Pfam" id="PF00653">
    <property type="entry name" value="BIR"/>
    <property type="match status" value="2"/>
</dbReference>
<evidence type="ECO:0000313" key="5">
    <source>
        <dbReference type="Proteomes" id="UP000663831"/>
    </source>
</evidence>
<dbReference type="GO" id="GO:0046872">
    <property type="term" value="F:metal ion binding"/>
    <property type="evidence" value="ECO:0007669"/>
    <property type="project" value="UniProtKB-KW"/>
</dbReference>
<dbReference type="SMART" id="SM00238">
    <property type="entry name" value="BIR"/>
    <property type="match status" value="2"/>
</dbReference>
<feature type="compositionally biased region" description="Acidic residues" evidence="3">
    <location>
        <begin position="416"/>
        <end position="426"/>
    </location>
</feature>
<feature type="compositionally biased region" description="Low complexity" evidence="3">
    <location>
        <begin position="786"/>
        <end position="800"/>
    </location>
</feature>
<feature type="compositionally biased region" description="Acidic residues" evidence="3">
    <location>
        <begin position="465"/>
        <end position="477"/>
    </location>
</feature>
<name>A0A8H3GS13_9AGAM</name>
<dbReference type="EMBL" id="CAJMWV010002457">
    <property type="protein sequence ID" value="CAE6463099.1"/>
    <property type="molecule type" value="Genomic_DNA"/>
</dbReference>
<feature type="compositionally biased region" description="Polar residues" evidence="3">
    <location>
        <begin position="597"/>
        <end position="606"/>
    </location>
</feature>
<feature type="region of interest" description="Disordered" evidence="3">
    <location>
        <begin position="204"/>
        <end position="800"/>
    </location>
</feature>
<evidence type="ECO:0000256" key="3">
    <source>
        <dbReference type="SAM" id="MobiDB-lite"/>
    </source>
</evidence>
<dbReference type="CDD" id="cd00022">
    <property type="entry name" value="BIR"/>
    <property type="match status" value="2"/>
</dbReference>
<feature type="compositionally biased region" description="Low complexity" evidence="3">
    <location>
        <begin position="671"/>
        <end position="694"/>
    </location>
</feature>
<evidence type="ECO:0000313" key="4">
    <source>
        <dbReference type="EMBL" id="CAE6463099.1"/>
    </source>
</evidence>
<evidence type="ECO:0000256" key="2">
    <source>
        <dbReference type="ARBA" id="ARBA00022833"/>
    </source>
</evidence>
<feature type="compositionally biased region" description="Basic residues" evidence="3">
    <location>
        <begin position="400"/>
        <end position="410"/>
    </location>
</feature>
<dbReference type="SUPFAM" id="SSF57924">
    <property type="entry name" value="Inhibitor of apoptosis (IAP) repeat"/>
    <property type="match status" value="2"/>
</dbReference>
<feature type="compositionally biased region" description="Polar residues" evidence="3">
    <location>
        <begin position="525"/>
        <end position="538"/>
    </location>
</feature>
<gene>
    <name evidence="4" type="ORF">RDB_LOCUS78454</name>
</gene>
<dbReference type="InterPro" id="IPR001370">
    <property type="entry name" value="BIR_rpt"/>
</dbReference>
<proteinExistence type="predicted"/>
<dbReference type="PANTHER" id="PTHR46771">
    <property type="entry name" value="DETERIN"/>
    <property type="match status" value="1"/>
</dbReference>
<comment type="caution">
    <text evidence="4">The sequence shown here is derived from an EMBL/GenBank/DDBJ whole genome shotgun (WGS) entry which is preliminary data.</text>
</comment>